<proteinExistence type="predicted"/>
<reference evidence="1" key="2">
    <citation type="submission" date="2012-03" db="EMBL/GenBank/DDBJ databases">
        <authorList>
            <person name="Koskinen P."/>
            <person name="Laine P."/>
            <person name="Niemi O."/>
            <person name="Nykyri J."/>
            <person name="Harjunpaa H."/>
            <person name="Auvinen P."/>
            <person name="Paulin L."/>
            <person name="Pirhonen M."/>
            <person name="Palva T."/>
            <person name="Holm L."/>
        </authorList>
    </citation>
    <scope>NUCLEOTIDE SEQUENCE</scope>
    <source>
        <strain evidence="1">SCC3193</strain>
    </source>
</reference>
<dbReference type="RefSeq" id="WP_014698642.1">
    <property type="nucleotide sequence ID" value="NC_017845.1"/>
</dbReference>
<evidence type="ECO:0000313" key="3">
    <source>
        <dbReference type="EMBL" id="RKO78980.1"/>
    </source>
</evidence>
<reference evidence="1 4" key="1">
    <citation type="journal article" date="2012" name="J. Bacteriol.">
        <title>Genome sequence of Pectobacterium sp. strain SCC3193.</title>
        <authorList>
            <person name="Koskinen J.P."/>
            <person name="Laine P."/>
            <person name="Niemi O."/>
            <person name="Nykyri J."/>
            <person name="Harjunpaa H."/>
            <person name="Auvinen P."/>
            <person name="Paulin L."/>
            <person name="Pirhonen M."/>
            <person name="Palva T."/>
            <person name="Holm L."/>
        </authorList>
    </citation>
    <scope>NUCLEOTIDE SEQUENCE [LARGE SCALE GENOMIC DNA]</scope>
    <source>
        <strain evidence="1 4">SCC3193</strain>
    </source>
</reference>
<gene>
    <name evidence="1" type="ordered locus">W5S_0510</name>
    <name evidence="3" type="ORF">C5E00_20550</name>
    <name evidence="2" type="ORF">F6Q06_19265</name>
</gene>
<protein>
    <submittedName>
        <fullName evidence="2">Type II toxin-antitoxin system RelE/ParE family toxin</fullName>
    </submittedName>
</protein>
<name>A0A0H3HXM5_PECPM</name>
<organism evidence="1 4">
    <name type="scientific">Pectobacterium parmentieri</name>
    <dbReference type="NCBI Taxonomy" id="1905730"/>
    <lineage>
        <taxon>Bacteria</taxon>
        <taxon>Pseudomonadati</taxon>
        <taxon>Pseudomonadota</taxon>
        <taxon>Gammaproteobacteria</taxon>
        <taxon>Enterobacterales</taxon>
        <taxon>Pectobacteriaceae</taxon>
        <taxon>Pectobacterium</taxon>
    </lineage>
</organism>
<dbReference type="EMBL" id="CP003415">
    <property type="protein sequence ID" value="AFI88636.1"/>
    <property type="molecule type" value="Genomic_DNA"/>
</dbReference>
<accession>A0A0H3HXM5</accession>
<dbReference type="KEGG" id="pec:W5S_0510"/>
<dbReference type="GeneID" id="45850960"/>
<sequence>MASSYTLKVAPAAVWSLQDAESYKSHYIGIAQAATWSESLFLSSIQAISQDPARYRHNAILSDKGIALRERLSIEDDFRCLYDVDEEHRIIEILLFVSMKQDLEKMLYRYHVLS</sequence>
<reference evidence="3 5" key="3">
    <citation type="journal article" date="2018" name="BMC Genomics">
        <title>High genomic variability in the plant pathogenic bacterium Pectobacterium parmentieri deciphered from de novo assembled complete genomes.</title>
        <authorList>
            <person name="Zoledowska S."/>
            <person name="Motyka-Pomagruk A."/>
            <person name="Sledz W."/>
            <person name="Mengoni A."/>
            <person name="Lojkowska E."/>
        </authorList>
    </citation>
    <scope>NUCLEOTIDE SEQUENCE [LARGE SCALE GENOMIC DNA]</scope>
    <source>
        <strain evidence="3 5">IFB5626</strain>
    </source>
</reference>
<dbReference type="Proteomes" id="UP000008044">
    <property type="component" value="Chromosome"/>
</dbReference>
<dbReference type="Proteomes" id="UP001194579">
    <property type="component" value="Unassembled WGS sequence"/>
</dbReference>
<dbReference type="PATRIC" id="fig|1166016.3.peg.513"/>
<dbReference type="EMBL" id="WABS01000049">
    <property type="protein sequence ID" value="MBI0556609.1"/>
    <property type="molecule type" value="Genomic_DNA"/>
</dbReference>
<evidence type="ECO:0000313" key="5">
    <source>
        <dbReference type="Proteomes" id="UP000269665"/>
    </source>
</evidence>
<dbReference type="Proteomes" id="UP000269665">
    <property type="component" value="Unassembled WGS sequence"/>
</dbReference>
<evidence type="ECO:0000313" key="1">
    <source>
        <dbReference type="EMBL" id="AFI88636.1"/>
    </source>
</evidence>
<evidence type="ECO:0000313" key="6">
    <source>
        <dbReference type="Proteomes" id="UP001194579"/>
    </source>
</evidence>
<dbReference type="EMBL" id="PSZG01000001">
    <property type="protein sequence ID" value="RKO78980.1"/>
    <property type="molecule type" value="Genomic_DNA"/>
</dbReference>
<reference evidence="2" key="5">
    <citation type="submission" date="2024-05" db="EMBL/GenBank/DDBJ databases">
        <title>Identification of Pectobacterium versatile causing blackleg of potato from New York State with a whole genome sequencing approach.</title>
        <authorList>
            <person name="Ma X."/>
            <person name="Swingle B."/>
        </authorList>
    </citation>
    <scope>NUCLEOTIDE SEQUENCE</scope>
    <source>
        <strain evidence="2">NY1588A</strain>
    </source>
</reference>
<dbReference type="AlphaFoldDB" id="A0A0H3HXM5"/>
<evidence type="ECO:0000313" key="2">
    <source>
        <dbReference type="EMBL" id="MBI0556609.1"/>
    </source>
</evidence>
<dbReference type="KEGG" id="ppar:A8F97_15960"/>
<dbReference type="OrthoDB" id="6624073at2"/>
<dbReference type="STRING" id="1905730.W5S_0510"/>
<dbReference type="HOGENOM" id="CLU_171744_0_0_6"/>
<evidence type="ECO:0000313" key="4">
    <source>
        <dbReference type="Proteomes" id="UP000008044"/>
    </source>
</evidence>
<dbReference type="eggNOG" id="COG3668">
    <property type="taxonomic scope" value="Bacteria"/>
</dbReference>
<keyword evidence="6" id="KW-1185">Reference proteome</keyword>
<reference evidence="6" key="4">
    <citation type="submission" date="2023-07" db="EMBL/GenBank/DDBJ databases">
        <title>Identification of Pectobacterium versatile causing blackleg of potato from New York State with a whole genome sequencing approach.</title>
        <authorList>
            <person name="Ma X."/>
            <person name="Swingle B."/>
        </authorList>
    </citation>
    <scope>NUCLEOTIDE SEQUENCE [LARGE SCALE GENOMIC DNA]</scope>
    <source>
        <strain evidence="6">NY1588A</strain>
    </source>
</reference>